<sequence length="211" mass="23493">MQNAFMAEMHERLAAARKEAGFGTVRAAADALGVKEVTYAQHENGTRGFRRDAADKYARKFHVGLEWLLTGKGPKERRPAKIPASEQRYVALVGYVGAGAETHFFANDAPLDEVPAPNGTTEETVAVEIRGDSLGSFFDRWLVFYDDVRRPVTTDLINRLCVVGIEDGRILIKKIQRSKSRGLFHLLSQTEPPILDVRIEWAAAVKNMVPK</sequence>
<dbReference type="InterPro" id="IPR001387">
    <property type="entry name" value="Cro/C1-type_HTH"/>
</dbReference>
<evidence type="ECO:0000313" key="2">
    <source>
        <dbReference type="EMBL" id="BAR61767.1"/>
    </source>
</evidence>
<proteinExistence type="predicted"/>
<dbReference type="GO" id="GO:0003677">
    <property type="term" value="F:DNA binding"/>
    <property type="evidence" value="ECO:0007669"/>
    <property type="project" value="InterPro"/>
</dbReference>
<organism evidence="2 3">
    <name type="scientific">Bradyrhizobium diazoefficiens</name>
    <dbReference type="NCBI Taxonomy" id="1355477"/>
    <lineage>
        <taxon>Bacteria</taxon>
        <taxon>Pseudomonadati</taxon>
        <taxon>Pseudomonadota</taxon>
        <taxon>Alphaproteobacteria</taxon>
        <taxon>Hyphomicrobiales</taxon>
        <taxon>Nitrobacteraceae</taxon>
        <taxon>Bradyrhizobium</taxon>
    </lineage>
</organism>
<dbReference type="EMBL" id="AP014685">
    <property type="protein sequence ID" value="BAR61767.1"/>
    <property type="molecule type" value="Genomic_DNA"/>
</dbReference>
<dbReference type="Gene3D" id="1.10.260.40">
    <property type="entry name" value="lambda repressor-like DNA-binding domains"/>
    <property type="match status" value="1"/>
</dbReference>
<feature type="domain" description="HTH cro/C1-type" evidence="1">
    <location>
        <begin position="13"/>
        <end position="68"/>
    </location>
</feature>
<protein>
    <recommendedName>
        <fullName evidence="1">HTH cro/C1-type domain-containing protein</fullName>
    </recommendedName>
</protein>
<dbReference type="SUPFAM" id="SSF47413">
    <property type="entry name" value="lambda repressor-like DNA-binding domains"/>
    <property type="match status" value="1"/>
</dbReference>
<accession>A0A0E4BWC6</accession>
<dbReference type="SMART" id="SM00530">
    <property type="entry name" value="HTH_XRE"/>
    <property type="match status" value="1"/>
</dbReference>
<dbReference type="Proteomes" id="UP000063308">
    <property type="component" value="Chromosome"/>
</dbReference>
<evidence type="ECO:0000313" key="3">
    <source>
        <dbReference type="Proteomes" id="UP000063308"/>
    </source>
</evidence>
<dbReference type="InterPro" id="IPR010982">
    <property type="entry name" value="Lambda_DNA-bd_dom_sf"/>
</dbReference>
<dbReference type="AlphaFoldDB" id="A0A0E4BWC6"/>
<name>A0A0E4BWC6_9BRAD</name>
<dbReference type="Gene3D" id="2.10.109.10">
    <property type="entry name" value="Umud Fragment, subunit A"/>
    <property type="match status" value="1"/>
</dbReference>
<dbReference type="PROSITE" id="PS50943">
    <property type="entry name" value="HTH_CROC1"/>
    <property type="match status" value="1"/>
</dbReference>
<reference evidence="2 3" key="1">
    <citation type="submission" date="2014-11" db="EMBL/GenBank/DDBJ databases">
        <title>Symbiosis island explosion on the genome of extra-slow-growing strains of soybean bradyrhizobia with massive insertion sequences.</title>
        <authorList>
            <person name="Iida T."/>
            <person name="Minamisawa K."/>
        </authorList>
    </citation>
    <scope>NUCLEOTIDE SEQUENCE [LARGE SCALE GENOMIC DNA]</scope>
    <source>
        <strain evidence="2 3">NK6</strain>
    </source>
</reference>
<dbReference type="CDD" id="cd00093">
    <property type="entry name" value="HTH_XRE"/>
    <property type="match status" value="1"/>
</dbReference>
<gene>
    <name evidence="2" type="ORF">NK6_8618</name>
</gene>
<evidence type="ECO:0000259" key="1">
    <source>
        <dbReference type="PROSITE" id="PS50943"/>
    </source>
</evidence>